<dbReference type="Pfam" id="PF04014">
    <property type="entry name" value="MazE_antitoxin"/>
    <property type="match status" value="1"/>
</dbReference>
<protein>
    <submittedName>
        <fullName evidence="3">AbrB family looped-hinge helix DNA binding protein</fullName>
    </submittedName>
</protein>
<comment type="caution">
    <text evidence="3">The sequence shown here is derived from an EMBL/GenBank/DDBJ whole genome shotgun (WGS) entry which is preliminary data.</text>
</comment>
<organism evidence="3 4">
    <name type="scientific">Microbulbifer rhizosphaerae</name>
    <dbReference type="NCBI Taxonomy" id="1562603"/>
    <lineage>
        <taxon>Bacteria</taxon>
        <taxon>Pseudomonadati</taxon>
        <taxon>Pseudomonadota</taxon>
        <taxon>Gammaproteobacteria</taxon>
        <taxon>Cellvibrionales</taxon>
        <taxon>Microbulbiferaceae</taxon>
        <taxon>Microbulbifer</taxon>
    </lineage>
</organism>
<sequence>MTVATLSSKFQLGIPKAVRDELGLKSGQKFTVIVKGSVIELVPVRSMDEMRGLLRGASTLEVRDRRDRF</sequence>
<accession>A0A7W4Z7F2</accession>
<evidence type="ECO:0000313" key="3">
    <source>
        <dbReference type="EMBL" id="MBB3059442.1"/>
    </source>
</evidence>
<evidence type="ECO:0000259" key="2">
    <source>
        <dbReference type="PROSITE" id="PS51740"/>
    </source>
</evidence>
<dbReference type="EMBL" id="JACHWZ010000001">
    <property type="protein sequence ID" value="MBB3059442.1"/>
    <property type="molecule type" value="Genomic_DNA"/>
</dbReference>
<dbReference type="PROSITE" id="PS51740">
    <property type="entry name" value="SPOVT_ABRB"/>
    <property type="match status" value="1"/>
</dbReference>
<keyword evidence="4" id="KW-1185">Reference proteome</keyword>
<dbReference type="AlphaFoldDB" id="A0A7W4Z7F2"/>
<dbReference type="InterPro" id="IPR007159">
    <property type="entry name" value="SpoVT-AbrB_dom"/>
</dbReference>
<dbReference type="NCBIfam" id="TIGR01439">
    <property type="entry name" value="lp_hng_hel_AbrB"/>
    <property type="match status" value="1"/>
</dbReference>
<evidence type="ECO:0000256" key="1">
    <source>
        <dbReference type="PROSITE-ProRule" id="PRU01076"/>
    </source>
</evidence>
<dbReference type="SMART" id="SM00966">
    <property type="entry name" value="SpoVT_AbrB"/>
    <property type="match status" value="1"/>
</dbReference>
<reference evidence="3 4" key="1">
    <citation type="submission" date="2020-08" db="EMBL/GenBank/DDBJ databases">
        <title>Genomic Encyclopedia of Type Strains, Phase III (KMG-III): the genomes of soil and plant-associated and newly described type strains.</title>
        <authorList>
            <person name="Whitman W."/>
        </authorList>
    </citation>
    <scope>NUCLEOTIDE SEQUENCE [LARGE SCALE GENOMIC DNA]</scope>
    <source>
        <strain evidence="3 4">CECT 8799</strain>
    </source>
</reference>
<proteinExistence type="predicted"/>
<dbReference type="InterPro" id="IPR037914">
    <property type="entry name" value="SpoVT-AbrB_sf"/>
</dbReference>
<evidence type="ECO:0000313" key="4">
    <source>
        <dbReference type="Proteomes" id="UP000535937"/>
    </source>
</evidence>
<keyword evidence="1" id="KW-0238">DNA-binding</keyword>
<name>A0A7W4Z7F2_9GAMM</name>
<dbReference type="RefSeq" id="WP_183455833.1">
    <property type="nucleotide sequence ID" value="NZ_JACHWZ010000001.1"/>
</dbReference>
<dbReference type="GO" id="GO:0003677">
    <property type="term" value="F:DNA binding"/>
    <property type="evidence" value="ECO:0007669"/>
    <property type="project" value="UniProtKB-UniRule"/>
</dbReference>
<dbReference type="SUPFAM" id="SSF89447">
    <property type="entry name" value="AbrB/MazE/MraZ-like"/>
    <property type="match status" value="1"/>
</dbReference>
<gene>
    <name evidence="3" type="ORF">FHS09_000243</name>
</gene>
<dbReference type="Gene3D" id="2.10.260.10">
    <property type="match status" value="1"/>
</dbReference>
<feature type="domain" description="SpoVT-AbrB" evidence="2">
    <location>
        <begin position="1"/>
        <end position="46"/>
    </location>
</feature>
<dbReference type="Proteomes" id="UP000535937">
    <property type="component" value="Unassembled WGS sequence"/>
</dbReference>